<dbReference type="GO" id="GO:0004674">
    <property type="term" value="F:protein serine/threonine kinase activity"/>
    <property type="evidence" value="ECO:0007669"/>
    <property type="project" value="UniProtKB-KW"/>
</dbReference>
<dbReference type="OrthoDB" id="9762169at2"/>
<dbReference type="SMART" id="SM00220">
    <property type="entry name" value="S_TKc"/>
    <property type="match status" value="1"/>
</dbReference>
<dbReference type="PROSITE" id="PS00107">
    <property type="entry name" value="PROTEIN_KINASE_ATP"/>
    <property type="match status" value="1"/>
</dbReference>
<dbReference type="CDD" id="cd14014">
    <property type="entry name" value="STKc_PknB_like"/>
    <property type="match status" value="1"/>
</dbReference>
<keyword evidence="4 7" id="KW-0547">Nucleotide-binding</keyword>
<keyword evidence="12" id="KW-1185">Reference proteome</keyword>
<dbReference type="InterPro" id="IPR017441">
    <property type="entry name" value="Protein_kinase_ATP_BS"/>
</dbReference>
<dbReference type="InterPro" id="IPR008271">
    <property type="entry name" value="Ser/Thr_kinase_AS"/>
</dbReference>
<keyword evidence="3" id="KW-0808">Transferase</keyword>
<dbReference type="GO" id="GO:0005524">
    <property type="term" value="F:ATP binding"/>
    <property type="evidence" value="ECO:0007669"/>
    <property type="project" value="UniProtKB-UniRule"/>
</dbReference>
<evidence type="ECO:0000256" key="9">
    <source>
        <dbReference type="SAM" id="Phobius"/>
    </source>
</evidence>
<comment type="caution">
    <text evidence="11">The sequence shown here is derived from an EMBL/GenBank/DDBJ whole genome shotgun (WGS) entry which is preliminary data.</text>
</comment>
<keyword evidence="6 7" id="KW-0067">ATP-binding</keyword>
<dbReference type="PANTHER" id="PTHR43289">
    <property type="entry name" value="MITOGEN-ACTIVATED PROTEIN KINASE KINASE KINASE 20-RELATED"/>
    <property type="match status" value="1"/>
</dbReference>
<feature type="compositionally biased region" description="Pro residues" evidence="8">
    <location>
        <begin position="448"/>
        <end position="459"/>
    </location>
</feature>
<feature type="transmembrane region" description="Helical" evidence="9">
    <location>
        <begin position="292"/>
        <end position="311"/>
    </location>
</feature>
<dbReference type="Proteomes" id="UP000318578">
    <property type="component" value="Unassembled WGS sequence"/>
</dbReference>
<dbReference type="PANTHER" id="PTHR43289:SF6">
    <property type="entry name" value="SERINE_THREONINE-PROTEIN KINASE NEKL-3"/>
    <property type="match status" value="1"/>
</dbReference>
<evidence type="ECO:0000256" key="8">
    <source>
        <dbReference type="SAM" id="MobiDB-lite"/>
    </source>
</evidence>
<evidence type="ECO:0000256" key="2">
    <source>
        <dbReference type="ARBA" id="ARBA00022527"/>
    </source>
</evidence>
<evidence type="ECO:0000256" key="4">
    <source>
        <dbReference type="ARBA" id="ARBA00022741"/>
    </source>
</evidence>
<evidence type="ECO:0000256" key="3">
    <source>
        <dbReference type="ARBA" id="ARBA00022679"/>
    </source>
</evidence>
<evidence type="ECO:0000259" key="10">
    <source>
        <dbReference type="PROSITE" id="PS50011"/>
    </source>
</evidence>
<dbReference type="InterPro" id="IPR000719">
    <property type="entry name" value="Prot_kinase_dom"/>
</dbReference>
<gene>
    <name evidence="11" type="ORF">FNH06_13825</name>
</gene>
<reference evidence="11 12" key="1">
    <citation type="submission" date="2019-07" db="EMBL/GenBank/DDBJ databases">
        <title>New species of Amycolatopsis and Streptomyces.</title>
        <authorList>
            <person name="Duangmal K."/>
            <person name="Teo W.F.A."/>
            <person name="Lipun K."/>
        </authorList>
    </citation>
    <scope>NUCLEOTIDE SEQUENCE [LARGE SCALE GENOMIC DNA]</scope>
    <source>
        <strain evidence="11 12">JCM 30562</strain>
    </source>
</reference>
<keyword evidence="2 11" id="KW-0723">Serine/threonine-protein kinase</keyword>
<dbReference type="Gene3D" id="1.10.510.10">
    <property type="entry name" value="Transferase(Phosphotransferase) domain 1"/>
    <property type="match status" value="1"/>
</dbReference>
<keyword evidence="9" id="KW-0812">Transmembrane</keyword>
<evidence type="ECO:0000256" key="6">
    <source>
        <dbReference type="ARBA" id="ARBA00022840"/>
    </source>
</evidence>
<evidence type="ECO:0000313" key="12">
    <source>
        <dbReference type="Proteomes" id="UP000318578"/>
    </source>
</evidence>
<dbReference type="Gene3D" id="3.30.200.20">
    <property type="entry name" value="Phosphorylase Kinase, domain 1"/>
    <property type="match status" value="1"/>
</dbReference>
<feature type="binding site" evidence="7">
    <location>
        <position position="46"/>
    </location>
    <ligand>
        <name>ATP</name>
        <dbReference type="ChEBI" id="CHEBI:30616"/>
    </ligand>
</feature>
<dbReference type="SUPFAM" id="SSF56112">
    <property type="entry name" value="Protein kinase-like (PK-like)"/>
    <property type="match status" value="1"/>
</dbReference>
<dbReference type="EMBL" id="VJZA01000019">
    <property type="protein sequence ID" value="TVT22260.1"/>
    <property type="molecule type" value="Genomic_DNA"/>
</dbReference>
<accession>A0A558ADB9</accession>
<dbReference type="PROSITE" id="PS50011">
    <property type="entry name" value="PROTEIN_KINASE_DOM"/>
    <property type="match status" value="1"/>
</dbReference>
<organism evidence="11 12">
    <name type="scientific">Amycolatopsis acidiphila</name>
    <dbReference type="NCBI Taxonomy" id="715473"/>
    <lineage>
        <taxon>Bacteria</taxon>
        <taxon>Bacillati</taxon>
        <taxon>Actinomycetota</taxon>
        <taxon>Actinomycetes</taxon>
        <taxon>Pseudonocardiales</taxon>
        <taxon>Pseudonocardiaceae</taxon>
        <taxon>Amycolatopsis</taxon>
    </lineage>
</organism>
<protein>
    <recommendedName>
        <fullName evidence="1">non-specific serine/threonine protein kinase</fullName>
        <ecNumber evidence="1">2.7.11.1</ecNumber>
    </recommendedName>
</protein>
<dbReference type="PROSITE" id="PS00108">
    <property type="entry name" value="PROTEIN_KINASE_ST"/>
    <property type="match status" value="1"/>
</dbReference>
<keyword evidence="9" id="KW-0472">Membrane</keyword>
<name>A0A558ADB9_9PSEU</name>
<evidence type="ECO:0000313" key="11">
    <source>
        <dbReference type="EMBL" id="TVT22260.1"/>
    </source>
</evidence>
<dbReference type="InterPro" id="IPR011009">
    <property type="entry name" value="Kinase-like_dom_sf"/>
</dbReference>
<dbReference type="Pfam" id="PF00069">
    <property type="entry name" value="Pkinase"/>
    <property type="match status" value="1"/>
</dbReference>
<keyword evidence="9" id="KW-1133">Transmembrane helix</keyword>
<proteinExistence type="predicted"/>
<feature type="domain" description="Protein kinase" evidence="10">
    <location>
        <begin position="17"/>
        <end position="274"/>
    </location>
</feature>
<evidence type="ECO:0000256" key="7">
    <source>
        <dbReference type="PROSITE-ProRule" id="PRU10141"/>
    </source>
</evidence>
<evidence type="ECO:0000256" key="1">
    <source>
        <dbReference type="ARBA" id="ARBA00012513"/>
    </source>
</evidence>
<feature type="region of interest" description="Disordered" evidence="8">
    <location>
        <begin position="447"/>
        <end position="476"/>
    </location>
</feature>
<dbReference type="RefSeq" id="WP_144638277.1">
    <property type="nucleotide sequence ID" value="NZ_BNAX01000006.1"/>
</dbReference>
<keyword evidence="5 11" id="KW-0418">Kinase</keyword>
<dbReference type="AlphaFoldDB" id="A0A558ADB9"/>
<sequence>MTTARSAAVGELIAGRYRLLQELGAGAMGSVWRAFDERLERRVAVKRVLPSVGTQLDSDVRDRVLREGRIAARLQHPHAVAVFDVVEDGGLPVLVMEYLPSTSLAEVLLERGPLPVGEVAAIGAQIAAALAAAHAAGVVHRDIKPGNILLAEDGAKITDFGIAHAAGDATITATGVVAGTPAYLPPETVHGRRPVPKSDVYSLGATLYTAVEGVTPFGRDLENPYAVLYRIAAGEMRPPSQAGPLTPVLTAMLARTPADRPSAEEACDALRAIVDCRAFPLTARLPRPRHRLLASIAAGLAALAVLAYVLVDKPAVGTPPSPPPAVVASAPSAAQLEKAVADYYALLPARPGDAWQRLSAAGQAQGADAYRQYWATVTRLAVTTAPRAEGGTVTAGLTLTLTDGSTVRETHRIVLDGLLLGADTLVTSERTAAAAAPVTVTEVRAAPAPHPVEAAPPPAEKVEHGKKGGKGKGRNG</sequence>
<feature type="compositionally biased region" description="Basic residues" evidence="8">
    <location>
        <begin position="467"/>
        <end position="476"/>
    </location>
</feature>
<dbReference type="EC" id="2.7.11.1" evidence="1"/>
<evidence type="ECO:0000256" key="5">
    <source>
        <dbReference type="ARBA" id="ARBA00022777"/>
    </source>
</evidence>